<dbReference type="PANTHER" id="PTHR48423:SF1">
    <property type="entry name" value="INTERLEUKIN-27 RECEPTOR SUBUNIT ALPHA"/>
    <property type="match status" value="1"/>
</dbReference>
<feature type="compositionally biased region" description="Polar residues" evidence="10">
    <location>
        <begin position="91"/>
        <end position="108"/>
    </location>
</feature>
<keyword evidence="8" id="KW-0675">Receptor</keyword>
<accession>A0AAV6FN08</accession>
<dbReference type="CDD" id="cd00063">
    <property type="entry name" value="FN3"/>
    <property type="match status" value="1"/>
</dbReference>
<comment type="subcellular location">
    <subcellularLocation>
        <location evidence="1">Membrane</location>
        <topology evidence="1">Single-pass type I membrane protein</topology>
    </subcellularLocation>
</comment>
<evidence type="ECO:0000313" key="14">
    <source>
        <dbReference type="Proteomes" id="UP000823561"/>
    </source>
</evidence>
<evidence type="ECO:0000256" key="2">
    <source>
        <dbReference type="ARBA" id="ARBA00008921"/>
    </source>
</evidence>
<dbReference type="InterPro" id="IPR036116">
    <property type="entry name" value="FN3_sf"/>
</dbReference>
<feature type="compositionally biased region" description="Acidic residues" evidence="10">
    <location>
        <begin position="607"/>
        <end position="620"/>
    </location>
</feature>
<feature type="domain" description="Fibronectin type-III" evidence="12">
    <location>
        <begin position="381"/>
        <end position="469"/>
    </location>
</feature>
<evidence type="ECO:0000256" key="6">
    <source>
        <dbReference type="ARBA" id="ARBA00022989"/>
    </source>
</evidence>
<dbReference type="InterPro" id="IPR013783">
    <property type="entry name" value="Ig-like_fold"/>
</dbReference>
<keyword evidence="6" id="KW-1133">Transmembrane helix</keyword>
<dbReference type="InterPro" id="IPR052672">
    <property type="entry name" value="Type1_Cytokine_Rcpt_Type2"/>
</dbReference>
<protein>
    <recommendedName>
        <fullName evidence="12">Fibronectin type-III domain-containing protein</fullName>
    </recommendedName>
</protein>
<feature type="signal peptide" evidence="11">
    <location>
        <begin position="1"/>
        <end position="19"/>
    </location>
</feature>
<gene>
    <name evidence="13" type="ORF">AALO_G00283440</name>
</gene>
<comment type="similarity">
    <text evidence="2">Belongs to the type I cytokine receptor family. Type 2 subfamily.</text>
</comment>
<evidence type="ECO:0000256" key="5">
    <source>
        <dbReference type="ARBA" id="ARBA00022737"/>
    </source>
</evidence>
<dbReference type="SMART" id="SM00060">
    <property type="entry name" value="FN3"/>
    <property type="match status" value="2"/>
</dbReference>
<feature type="region of interest" description="Disordered" evidence="10">
    <location>
        <begin position="606"/>
        <end position="692"/>
    </location>
</feature>
<dbReference type="Proteomes" id="UP000823561">
    <property type="component" value="Chromosome 22"/>
</dbReference>
<keyword evidence="3" id="KW-0812">Transmembrane</keyword>
<evidence type="ECO:0000256" key="4">
    <source>
        <dbReference type="ARBA" id="ARBA00022729"/>
    </source>
</evidence>
<keyword evidence="7" id="KW-0472">Membrane</keyword>
<dbReference type="SUPFAM" id="SSF49265">
    <property type="entry name" value="Fibronectin type III"/>
    <property type="match status" value="3"/>
</dbReference>
<evidence type="ECO:0000259" key="12">
    <source>
        <dbReference type="PROSITE" id="PS50853"/>
    </source>
</evidence>
<organism evidence="13 14">
    <name type="scientific">Alosa alosa</name>
    <name type="common">allis shad</name>
    <dbReference type="NCBI Taxonomy" id="278164"/>
    <lineage>
        <taxon>Eukaryota</taxon>
        <taxon>Metazoa</taxon>
        <taxon>Chordata</taxon>
        <taxon>Craniata</taxon>
        <taxon>Vertebrata</taxon>
        <taxon>Euteleostomi</taxon>
        <taxon>Actinopterygii</taxon>
        <taxon>Neopterygii</taxon>
        <taxon>Teleostei</taxon>
        <taxon>Clupei</taxon>
        <taxon>Clupeiformes</taxon>
        <taxon>Clupeoidei</taxon>
        <taxon>Clupeidae</taxon>
        <taxon>Alosa</taxon>
    </lineage>
</organism>
<dbReference type="Gene3D" id="2.60.40.10">
    <property type="entry name" value="Immunoglobulins"/>
    <property type="match status" value="4"/>
</dbReference>
<feature type="domain" description="Fibronectin type-III" evidence="12">
    <location>
        <begin position="110"/>
        <end position="209"/>
    </location>
</feature>
<dbReference type="InterPro" id="IPR003961">
    <property type="entry name" value="FN3_dom"/>
</dbReference>
<dbReference type="EMBL" id="JADWDJ010000022">
    <property type="protein sequence ID" value="KAG5263176.1"/>
    <property type="molecule type" value="Genomic_DNA"/>
</dbReference>
<proteinExistence type="inferred from homology"/>
<dbReference type="PANTHER" id="PTHR48423">
    <property type="entry name" value="INTERLEUKIN-27 RECEPTOR SUBUNIT ALPHA"/>
    <property type="match status" value="1"/>
</dbReference>
<feature type="compositionally biased region" description="Basic and acidic residues" evidence="10">
    <location>
        <begin position="631"/>
        <end position="648"/>
    </location>
</feature>
<keyword evidence="14" id="KW-1185">Reference proteome</keyword>
<evidence type="ECO:0000256" key="10">
    <source>
        <dbReference type="SAM" id="MobiDB-lite"/>
    </source>
</evidence>
<evidence type="ECO:0000256" key="8">
    <source>
        <dbReference type="ARBA" id="ARBA00023170"/>
    </source>
</evidence>
<keyword evidence="4 11" id="KW-0732">Signal</keyword>
<evidence type="ECO:0000256" key="1">
    <source>
        <dbReference type="ARBA" id="ARBA00004479"/>
    </source>
</evidence>
<feature type="region of interest" description="Disordered" evidence="10">
    <location>
        <begin position="552"/>
        <end position="575"/>
    </location>
</feature>
<name>A0AAV6FN08_9TELE</name>
<feature type="compositionally biased region" description="Basic and acidic residues" evidence="10">
    <location>
        <begin position="681"/>
        <end position="692"/>
    </location>
</feature>
<evidence type="ECO:0000256" key="11">
    <source>
        <dbReference type="SAM" id="SignalP"/>
    </source>
</evidence>
<feature type="compositionally biased region" description="Acidic residues" evidence="10">
    <location>
        <begin position="649"/>
        <end position="673"/>
    </location>
</feature>
<keyword evidence="9" id="KW-0325">Glycoprotein</keyword>
<comment type="caution">
    <text evidence="13">The sequence shown here is derived from an EMBL/GenBank/DDBJ whole genome shotgun (WGS) entry which is preliminary data.</text>
</comment>
<evidence type="ECO:0000256" key="3">
    <source>
        <dbReference type="ARBA" id="ARBA00022692"/>
    </source>
</evidence>
<evidence type="ECO:0000256" key="7">
    <source>
        <dbReference type="ARBA" id="ARBA00023136"/>
    </source>
</evidence>
<feature type="chain" id="PRO_5043394794" description="Fibronectin type-III domain-containing protein" evidence="11">
    <location>
        <begin position="20"/>
        <end position="692"/>
    </location>
</feature>
<dbReference type="GO" id="GO:0005886">
    <property type="term" value="C:plasma membrane"/>
    <property type="evidence" value="ECO:0007669"/>
    <property type="project" value="UniProtKB-ARBA"/>
</dbReference>
<sequence length="692" mass="79038">MAWLAVLWILECLTCSSHALLDEPPSCLIPFSQTDIFCEWTPDAGLTNYTLHWSYDEVDKSEKASGGGGTILRRHYDRLALVSVWITASDSQGSHTSPKTHFLPSSITQPPPPDSVSSMSVDGHMEVSWSWAPESGPGASYYGMRQGCDATKILGHQRWTQEEGITARHFQLVEPLPLTRYEFQVRCTCVEVMSPWSNLTLDTPQAAPVDLVDIWTDCGLSSHTPCNITWKDPDRSLQRANLEGFDFREEFQNGTVRKWTVSSNSLGVTQPACINLAFHTEVPSMKFTVTREGEQGLTASWSPPPHFSEHVQEYVLQRRRAGLPFSDEFDWIRVNRDKNATLLKGQFRNCTPYDISLFVLMLNQTTQMMASTVAFSFQCVPPEVPFDVQCRQDSALVSWAHTALKDTVGHMLRYRLQLNNNTVYHAEGTQFLLLGLQPAQTYELTLQAETGAGVGHIRRLICTTSTPPGFPVQVVVWFLAACVCCLSVGCWIYKTRVLHCGYVPDPKHSQLLQELNHLWHPVQFCSLSEPVLKGSQLEVVPLPEKTDPLWLQTKDRLHTPRGTDYPYPDPREHFYPNREHLHLDTTHLSGPDDWPHTEQEWHHIPQDEEDQEEVQEEEERSSDSGFCRTGEYSDSHLLEDEDELRSAEREEEEESDYDGWREEEEEEEEEDSWDLFQKPNSDYERHMPVAHC</sequence>
<feature type="region of interest" description="Disordered" evidence="10">
    <location>
        <begin position="91"/>
        <end position="119"/>
    </location>
</feature>
<evidence type="ECO:0000256" key="9">
    <source>
        <dbReference type="ARBA" id="ARBA00023180"/>
    </source>
</evidence>
<keyword evidence="5" id="KW-0677">Repeat</keyword>
<reference evidence="13" key="1">
    <citation type="submission" date="2020-10" db="EMBL/GenBank/DDBJ databases">
        <title>Chromosome-scale genome assembly of the Allis shad, Alosa alosa.</title>
        <authorList>
            <person name="Margot Z."/>
            <person name="Christophe K."/>
            <person name="Cabau C."/>
            <person name="Louis A."/>
            <person name="Berthelot C."/>
            <person name="Parey E."/>
            <person name="Roest Crollius H."/>
            <person name="Montfort J."/>
            <person name="Robinson-Rechavi M."/>
            <person name="Bucao C."/>
            <person name="Bouchez O."/>
            <person name="Gislard M."/>
            <person name="Lluch J."/>
            <person name="Milhes M."/>
            <person name="Lampietro C."/>
            <person name="Lopez Roques C."/>
            <person name="Donnadieu C."/>
            <person name="Braasch I."/>
            <person name="Desvignes T."/>
            <person name="Postlethwait J."/>
            <person name="Bobe J."/>
            <person name="Guiguen Y."/>
        </authorList>
    </citation>
    <scope>NUCLEOTIDE SEQUENCE</scope>
    <source>
        <strain evidence="13">M-15738</strain>
        <tissue evidence="13">Blood</tissue>
    </source>
</reference>
<dbReference type="AlphaFoldDB" id="A0AAV6FN08"/>
<dbReference type="Pfam" id="PF00041">
    <property type="entry name" value="fn3"/>
    <property type="match status" value="1"/>
</dbReference>
<dbReference type="PROSITE" id="PS50853">
    <property type="entry name" value="FN3"/>
    <property type="match status" value="2"/>
</dbReference>
<evidence type="ECO:0000313" key="13">
    <source>
        <dbReference type="EMBL" id="KAG5263176.1"/>
    </source>
</evidence>